<dbReference type="eggNOG" id="COG0517">
    <property type="taxonomic scope" value="Bacteria"/>
</dbReference>
<dbReference type="Gene3D" id="3.10.580.10">
    <property type="entry name" value="CBS-domain"/>
    <property type="match status" value="2"/>
</dbReference>
<keyword evidence="4 12" id="KW-0808">Transferase</keyword>
<evidence type="ECO:0000256" key="6">
    <source>
        <dbReference type="ARBA" id="ARBA00022695"/>
    </source>
</evidence>
<proteinExistence type="inferred from homology"/>
<evidence type="ECO:0000256" key="12">
    <source>
        <dbReference type="RuleBase" id="RU003953"/>
    </source>
</evidence>
<dbReference type="CDD" id="cd05398">
    <property type="entry name" value="NT_ClassII-CCAase"/>
    <property type="match status" value="1"/>
</dbReference>
<evidence type="ECO:0000256" key="2">
    <source>
        <dbReference type="ARBA" id="ARBA00007265"/>
    </source>
</evidence>
<comment type="cofactor">
    <cofactor evidence="1">
        <name>Mg(2+)</name>
        <dbReference type="ChEBI" id="CHEBI:18420"/>
    </cofactor>
</comment>
<dbReference type="InterPro" id="IPR032828">
    <property type="entry name" value="PolyA_RNA-bd"/>
</dbReference>
<dbReference type="GO" id="GO:0000049">
    <property type="term" value="F:tRNA binding"/>
    <property type="evidence" value="ECO:0007669"/>
    <property type="project" value="UniProtKB-KW"/>
</dbReference>
<dbReference type="Pfam" id="PF12627">
    <property type="entry name" value="PolyA_pol_RNAbd"/>
    <property type="match status" value="1"/>
</dbReference>
<evidence type="ECO:0000256" key="7">
    <source>
        <dbReference type="ARBA" id="ARBA00022723"/>
    </source>
</evidence>
<evidence type="ECO:0000256" key="5">
    <source>
        <dbReference type="ARBA" id="ARBA00022694"/>
    </source>
</evidence>
<keyword evidence="5" id="KW-0819">tRNA processing</keyword>
<dbReference type="PROSITE" id="PS51371">
    <property type="entry name" value="CBS"/>
    <property type="match status" value="2"/>
</dbReference>
<dbReference type="SUPFAM" id="SSF81891">
    <property type="entry name" value="Poly A polymerase C-terminal region-like"/>
    <property type="match status" value="1"/>
</dbReference>
<keyword evidence="6 14" id="KW-0548">Nucleotidyltransferase</keyword>
<dbReference type="OrthoDB" id="9805698at2"/>
<evidence type="ECO:0000256" key="10">
    <source>
        <dbReference type="ARBA" id="ARBA00022884"/>
    </source>
</evidence>
<dbReference type="Pfam" id="PF01743">
    <property type="entry name" value="PolyA_pol"/>
    <property type="match status" value="1"/>
</dbReference>
<dbReference type="EMBL" id="CP001931">
    <property type="protein sequence ID" value="ADC89544.1"/>
    <property type="molecule type" value="Genomic_DNA"/>
</dbReference>
<dbReference type="Gene3D" id="1.10.3090.10">
    <property type="entry name" value="cca-adding enzyme, domain 2"/>
    <property type="match status" value="1"/>
</dbReference>
<dbReference type="GO" id="GO:0000166">
    <property type="term" value="F:nucleotide binding"/>
    <property type="evidence" value="ECO:0007669"/>
    <property type="project" value="UniProtKB-KW"/>
</dbReference>
<keyword evidence="10 12" id="KW-0694">RNA-binding</keyword>
<dbReference type="SMART" id="SM00116">
    <property type="entry name" value="CBS"/>
    <property type="match status" value="2"/>
</dbReference>
<dbReference type="InterPro" id="IPR038763">
    <property type="entry name" value="DHH_sf"/>
</dbReference>
<dbReference type="InterPro" id="IPR052390">
    <property type="entry name" value="tRNA_nt/polyA_polymerase"/>
</dbReference>
<dbReference type="KEGG" id="tal:Thal_0912"/>
<evidence type="ECO:0000313" key="14">
    <source>
        <dbReference type="EMBL" id="ADC89544.1"/>
    </source>
</evidence>
<dbReference type="RefSeq" id="WP_012991950.1">
    <property type="nucleotide sequence ID" value="NC_013894.1"/>
</dbReference>
<organism evidence="14 15">
    <name type="scientific">Thermocrinis albus (strain DSM 14484 / JCM 11386 / HI 11/12)</name>
    <dbReference type="NCBI Taxonomy" id="638303"/>
    <lineage>
        <taxon>Bacteria</taxon>
        <taxon>Pseudomonadati</taxon>
        <taxon>Aquificota</taxon>
        <taxon>Aquificia</taxon>
        <taxon>Aquificales</taxon>
        <taxon>Aquificaceae</taxon>
        <taxon>Thermocrinis</taxon>
    </lineage>
</organism>
<name>D3SLB4_THEAH</name>
<dbReference type="PANTHER" id="PTHR47788">
    <property type="entry name" value="POLYA POLYMERASE"/>
    <property type="match status" value="1"/>
</dbReference>
<dbReference type="SUPFAM" id="SSF81301">
    <property type="entry name" value="Nucleotidyltransferase"/>
    <property type="match status" value="1"/>
</dbReference>
<evidence type="ECO:0000313" key="15">
    <source>
        <dbReference type="Proteomes" id="UP000002043"/>
    </source>
</evidence>
<dbReference type="InterPro" id="IPR046342">
    <property type="entry name" value="CBS_dom_sf"/>
</dbReference>
<evidence type="ECO:0000256" key="4">
    <source>
        <dbReference type="ARBA" id="ARBA00022679"/>
    </source>
</evidence>
<dbReference type="Gene3D" id="3.30.460.10">
    <property type="entry name" value="Beta Polymerase, domain 2"/>
    <property type="match status" value="1"/>
</dbReference>
<dbReference type="SUPFAM" id="SSF54631">
    <property type="entry name" value="CBS-domain pair"/>
    <property type="match status" value="1"/>
</dbReference>
<protein>
    <submittedName>
        <fullName evidence="14">Polynucleotide adenylyltransferase region</fullName>
    </submittedName>
</protein>
<dbReference type="InterPro" id="IPR002646">
    <property type="entry name" value="PolA_pol_head_dom"/>
</dbReference>
<dbReference type="HOGENOM" id="CLU_015961_5_0_0"/>
<evidence type="ECO:0000256" key="9">
    <source>
        <dbReference type="ARBA" id="ARBA00022842"/>
    </source>
</evidence>
<dbReference type="GO" id="GO:0046872">
    <property type="term" value="F:metal ion binding"/>
    <property type="evidence" value="ECO:0007669"/>
    <property type="project" value="UniProtKB-KW"/>
</dbReference>
<keyword evidence="15" id="KW-1185">Reference proteome</keyword>
<dbReference type="Gene3D" id="3.10.310.30">
    <property type="match status" value="1"/>
</dbReference>
<keyword evidence="9" id="KW-0460">Magnesium</keyword>
<evidence type="ECO:0000256" key="11">
    <source>
        <dbReference type="PROSITE-ProRule" id="PRU00703"/>
    </source>
</evidence>
<dbReference type="eggNOG" id="COG0617">
    <property type="taxonomic scope" value="Bacteria"/>
</dbReference>
<dbReference type="Pfam" id="PF00571">
    <property type="entry name" value="CBS"/>
    <property type="match status" value="2"/>
</dbReference>
<feature type="domain" description="CBS" evidence="13">
    <location>
        <begin position="303"/>
        <end position="361"/>
    </location>
</feature>
<dbReference type="CDD" id="cd02205">
    <property type="entry name" value="CBS_pair_SF"/>
    <property type="match status" value="2"/>
</dbReference>
<gene>
    <name evidence="14" type="ordered locus">Thal_0912</name>
</gene>
<feature type="domain" description="CBS" evidence="13">
    <location>
        <begin position="365"/>
        <end position="420"/>
    </location>
</feature>
<keyword evidence="7" id="KW-0479">Metal-binding</keyword>
<dbReference type="AlphaFoldDB" id="D3SLB4"/>
<dbReference type="InterPro" id="IPR000644">
    <property type="entry name" value="CBS_dom"/>
</dbReference>
<dbReference type="GO" id="GO:0008033">
    <property type="term" value="P:tRNA processing"/>
    <property type="evidence" value="ECO:0007669"/>
    <property type="project" value="UniProtKB-KW"/>
</dbReference>
<evidence type="ECO:0000259" key="13">
    <source>
        <dbReference type="PROSITE" id="PS51371"/>
    </source>
</evidence>
<dbReference type="Proteomes" id="UP000002043">
    <property type="component" value="Chromosome"/>
</dbReference>
<reference evidence="15" key="1">
    <citation type="journal article" date="2010" name="Stand. Genomic Sci.">
        <title>Complete genome sequence of Thermocrinis albus type strain (HI 11/12T).</title>
        <authorList>
            <person name="Wirth R."/>
            <person name="Sikorski J."/>
            <person name="Brambilla E."/>
            <person name="Misra M."/>
            <person name="Lapidus A."/>
            <person name="Copeland A."/>
            <person name="Nolan M."/>
            <person name="Lucas S."/>
            <person name="Chen F."/>
            <person name="Tice H."/>
            <person name="Cheng J.F."/>
            <person name="Han C."/>
            <person name="Detter J.C."/>
            <person name="Tapia R."/>
            <person name="Bruce D."/>
            <person name="Goodwin L."/>
            <person name="Pitluck S."/>
            <person name="Pati A."/>
            <person name="Anderson I."/>
            <person name="Ivanova N."/>
            <person name="Mavromatis K."/>
            <person name="Mikhailova N."/>
            <person name="Chen A."/>
            <person name="Palaniappan K."/>
            <person name="Bilek Y."/>
            <person name="Hader T."/>
            <person name="Land M."/>
            <person name="Hauser L."/>
            <person name="Chang Y.J."/>
            <person name="Jeffries C.D."/>
            <person name="Tindall B.J."/>
            <person name="Rohde M."/>
            <person name="Goker M."/>
            <person name="Bristow J."/>
            <person name="Eisen J.A."/>
            <person name="Markowitz V."/>
            <person name="Hugenholtz P."/>
            <person name="Kyrpides N.C."/>
            <person name="Klenk H.P."/>
        </authorList>
    </citation>
    <scope>NUCLEOTIDE SEQUENCE [LARGE SCALE GENOMIC DNA]</scope>
    <source>
        <strain evidence="15">DSM 14484 / JCM 11386 / HI 11/12</strain>
    </source>
</reference>
<dbReference type="STRING" id="638303.Thal_0912"/>
<evidence type="ECO:0000256" key="3">
    <source>
        <dbReference type="ARBA" id="ARBA00022555"/>
    </source>
</evidence>
<accession>D3SLB4</accession>
<sequence length="822" mass="94014">MKLVILEEGADLDALSSAYGVLLLYPDAYLLKPTSLSQKASLVFKEKRDKFRVVESLPERFQLILVDTHHVEEILQSIGPDKVEEVWVYDHHPTEKIYPGEIQPVGSTTTLIVEEILRKGVQITPEDATLLALGIYEDTGNLTYEGTTYRDAMALAWLLQKGASLREIRRYTQEFLSREHLEILYKNLHSVEHLFIGDKKVSVLLLKGEEYTPGIVPLVYRLEDIRDSSAFFVLVEAGSRVYLLGRSIKGDLDVSHVLEKFGGGGHSFAGAVKLEDISAERMKALLVSILKGEWVPLRVRDIMSTPPFVLHKDTPIQLALAELSERNFAGAPVVDDMGKLVGVIYKKTLLKAVKLFPDKPVSEFMILDFHTLSPDDFVWKTEKILSTFGEKLIPVVEGDNLVGVVTRLDLIHTISRQIDTLKPYQKRLQLPEHLKELAERTGQMCKELGFRCYLVGGVVRDLLLGKRVWDIDFVVEGDAIKLAQRLAQYYNVNLHPFPQFGTVHLKIKDIKVELATTRRETYPHPGAYPVVEPASLKEDLLRRDFTINAMAVSVMEEDFGTLIDYFGGLRDLKEGLIRILHPMSFVEDPVRILRALRFAGRFGFKLSKSTEKALLHAVSGGFLSKAPVGRLMNELRLALREERFIEILYLYKKYGVLQHLLPDIILSQDLLDRLETLRDVVVWHRMEHQQRDNVDYSWLYLILLLSHVSSDTALKILKDINAPSWVHQVYHLWRKDKKRVVQTLKEAQRPSEVYRTLKGFPVAFHLLLMTEQEVSKKILLYLDKLRFVKVSPHEFQGLKGKELGEAIEREKMKIMDQSFKIN</sequence>
<dbReference type="GO" id="GO:0016779">
    <property type="term" value="F:nucleotidyltransferase activity"/>
    <property type="evidence" value="ECO:0007669"/>
    <property type="project" value="UniProtKB-KW"/>
</dbReference>
<keyword evidence="11" id="KW-0129">CBS domain</keyword>
<comment type="similarity">
    <text evidence="2 12">Belongs to the tRNA nucleotidyltransferase/poly(A) polymerase family.</text>
</comment>
<dbReference type="eggNOG" id="COG0618">
    <property type="taxonomic scope" value="Bacteria"/>
</dbReference>
<dbReference type="Gene3D" id="3.90.1640.10">
    <property type="entry name" value="inorganic pyrophosphatase (n-terminal core)"/>
    <property type="match status" value="1"/>
</dbReference>
<dbReference type="PANTHER" id="PTHR47788:SF1">
    <property type="entry name" value="A-ADDING TRNA NUCLEOTIDYLTRANSFERASE"/>
    <property type="match status" value="1"/>
</dbReference>
<keyword evidence="8" id="KW-0547">Nucleotide-binding</keyword>
<dbReference type="InterPro" id="IPR043519">
    <property type="entry name" value="NT_sf"/>
</dbReference>
<evidence type="ECO:0000256" key="1">
    <source>
        <dbReference type="ARBA" id="ARBA00001946"/>
    </source>
</evidence>
<evidence type="ECO:0000256" key="8">
    <source>
        <dbReference type="ARBA" id="ARBA00022741"/>
    </source>
</evidence>
<dbReference type="SUPFAM" id="SSF64182">
    <property type="entry name" value="DHH phosphoesterases"/>
    <property type="match status" value="1"/>
</dbReference>
<keyword evidence="3" id="KW-0820">tRNA-binding</keyword>